<feature type="domain" description="NACHT" evidence="2">
    <location>
        <begin position="699"/>
        <end position="855"/>
    </location>
</feature>
<dbReference type="InterPro" id="IPR007111">
    <property type="entry name" value="NACHT_NTPase"/>
</dbReference>
<dbReference type="InterPro" id="IPR001646">
    <property type="entry name" value="5peptide_repeat"/>
</dbReference>
<feature type="region of interest" description="Disordered" evidence="1">
    <location>
        <begin position="82"/>
        <end position="107"/>
    </location>
</feature>
<dbReference type="PROSITE" id="PS00675">
    <property type="entry name" value="SIGMA54_INTERACT_1"/>
    <property type="match status" value="1"/>
</dbReference>
<feature type="compositionally biased region" description="Basic and acidic residues" evidence="1">
    <location>
        <begin position="82"/>
        <end position="91"/>
    </location>
</feature>
<organism evidence="4 5">
    <name type="scientific">Linnemannia hyalina</name>
    <dbReference type="NCBI Taxonomy" id="64524"/>
    <lineage>
        <taxon>Eukaryota</taxon>
        <taxon>Fungi</taxon>
        <taxon>Fungi incertae sedis</taxon>
        <taxon>Mucoromycota</taxon>
        <taxon>Mortierellomycotina</taxon>
        <taxon>Mortierellomycetes</taxon>
        <taxon>Mortierellales</taxon>
        <taxon>Mortierellaceae</taxon>
        <taxon>Linnemannia</taxon>
    </lineage>
</organism>
<feature type="compositionally biased region" description="Low complexity" evidence="1">
    <location>
        <begin position="128"/>
        <end position="137"/>
    </location>
</feature>
<dbReference type="SUPFAM" id="SSF141571">
    <property type="entry name" value="Pentapeptide repeat-like"/>
    <property type="match status" value="1"/>
</dbReference>
<dbReference type="InterPro" id="IPR027417">
    <property type="entry name" value="P-loop_NTPase"/>
</dbReference>
<feature type="compositionally biased region" description="Low complexity" evidence="1">
    <location>
        <begin position="98"/>
        <end position="107"/>
    </location>
</feature>
<dbReference type="InterPro" id="IPR056251">
    <property type="entry name" value="Arm_rpt_dom"/>
</dbReference>
<dbReference type="Gene3D" id="2.160.20.80">
    <property type="entry name" value="E3 ubiquitin-protein ligase SopA"/>
    <property type="match status" value="1"/>
</dbReference>
<feature type="compositionally biased region" description="Pro residues" evidence="1">
    <location>
        <begin position="8"/>
        <end position="17"/>
    </location>
</feature>
<dbReference type="Pfam" id="PF00805">
    <property type="entry name" value="Pentapeptide"/>
    <property type="match status" value="1"/>
</dbReference>
<dbReference type="EMBL" id="JAHRHY010000014">
    <property type="protein sequence ID" value="KAG9064413.1"/>
    <property type="molecule type" value="Genomic_DNA"/>
</dbReference>
<sequence length="1177" mass="131480">MSSSSPQGDPPSPPPTPSSTRPGHPEITVDGQRVLSQIENTATLGRASSKSNDIPTIAQGLATIQLGPANLLNPLGHCTTRDVDTDVDHGPGDTSDARSVSSGRSSKVGFRKRLSRFLKGDPKVKETAPASAASSAPVTLVGTESRIQSGPPDRDAVPVSLGLHSPAHSAEMLSTPLIVPETQLQPNPAANETLCVDIFPENGIKPTYKTDLPKPHARVDKTPQLVYCCSLLSKAQEPFPPTSDSDVSQDSPLDDKEKEWVQLIDHVLQDRYRWLVEQLVRAFADNPLKASDVVTEIVLVGPVLDRNTYRSLLSCFISNFEQTTALDVTLLQGLMQLVECASSGYLVDDDLVRISTVLSKELSITHIGTSDYPFHLTLSLARVLDVMVAGKVKDLNRERDHQPMLQLLDGLKDSDNIVQKYEATYAYQALQYAPDDETPLQVLWRYAKGLLKGIESLQEIGAGIAGTVSTGIEVVEAFRVGADGTIRGSENKFDFMKKRSWYLALQGTALFIHQGRLSDFNLVVSQASCRHNTNFQWGICRQVGEIAVDPLWDVPVRQQAVDFLGKLSRGGADRKPHVDVKRWILTILVQISGMSDVSIKNRAVALLLDLKKGDIAEFRGSHPLSRRLPLPTSFPLLTRVQRISEVEYDLHVLKLMRVSDYKHTVYIDPMAKLNLQDTDDNLFLLMEKVRDFLAGDTQVMLILGDSGAGKSTFNRHLEHELWQEYKAGGRIPLFINLPSLERPEKDLVGEQLRTYNFLEDQIRELKLHRQLILICDGYDESQLTSNLHTTNLFNRSGQWDVKLLITCRTQYLGRDYRSHFEPKAIDRYARVANDLFQQAVIAPFTRKQIEDYVKKDYMNKLEAIPNLMDLVRNPFLLTLSLEVLPTVVQGKPDLSRLRVTRVELYDIFVRHWMAVNKRRLQDQYLNESSQTALDILCADGFEYNGIMYQMDLAASIFQEQDGKPVVYYTHLRDRKTWKAQFFGLDPETALLRDSSLLSRAGNQYRFVHRSVLEYFFSCTISGPTKEHDEFDPPVHFDTPATSSAISTHPLSQKDLVVETSIIQFLAERVQLDSGFKDELLAIIEQSKSDDQAARAAANAITILVKAGVRFNGADLRGIRVPGADMSGGQFDSAQLQEADLTGVNLTKSWIRQADFTKARMGGVRFGELPYLKDDDAV</sequence>
<evidence type="ECO:0000259" key="2">
    <source>
        <dbReference type="Pfam" id="PF05729"/>
    </source>
</evidence>
<evidence type="ECO:0000256" key="1">
    <source>
        <dbReference type="SAM" id="MobiDB-lite"/>
    </source>
</evidence>
<reference evidence="4" key="1">
    <citation type="submission" date="2021-06" db="EMBL/GenBank/DDBJ databases">
        <title>Genome Sequence of Mortierella hyaline Strain SCG-10, a Cold-Adapted, Nitrate-Reducing Fungus Isolated from Soil in Minnesota, USA.</title>
        <authorList>
            <person name="Aldossari N."/>
        </authorList>
    </citation>
    <scope>NUCLEOTIDE SEQUENCE</scope>
    <source>
        <strain evidence="4">SCG-10</strain>
    </source>
</reference>
<proteinExistence type="predicted"/>
<dbReference type="Pfam" id="PF23948">
    <property type="entry name" value="ARM_5"/>
    <property type="match status" value="1"/>
</dbReference>
<name>A0A9P7XPS5_9FUNG</name>
<gene>
    <name evidence="4" type="ORF">KI688_003603</name>
</gene>
<evidence type="ECO:0000313" key="5">
    <source>
        <dbReference type="Proteomes" id="UP000707451"/>
    </source>
</evidence>
<dbReference type="SUPFAM" id="SSF52540">
    <property type="entry name" value="P-loop containing nucleoside triphosphate hydrolases"/>
    <property type="match status" value="1"/>
</dbReference>
<accession>A0A9P7XPS5</accession>
<comment type="caution">
    <text evidence="4">The sequence shown here is derived from an EMBL/GenBank/DDBJ whole genome shotgun (WGS) entry which is preliminary data.</text>
</comment>
<keyword evidence="5" id="KW-1185">Reference proteome</keyword>
<feature type="region of interest" description="Disordered" evidence="1">
    <location>
        <begin position="121"/>
        <end position="155"/>
    </location>
</feature>
<dbReference type="OrthoDB" id="2443807at2759"/>
<feature type="domain" description="Arm-like repeat" evidence="3">
    <location>
        <begin position="274"/>
        <end position="587"/>
    </location>
</feature>
<evidence type="ECO:0000313" key="4">
    <source>
        <dbReference type="EMBL" id="KAG9064413.1"/>
    </source>
</evidence>
<dbReference type="Proteomes" id="UP000707451">
    <property type="component" value="Unassembled WGS sequence"/>
</dbReference>
<dbReference type="InterPro" id="IPR025662">
    <property type="entry name" value="Sigma_54_int_dom_ATP-bd_1"/>
</dbReference>
<dbReference type="Gene3D" id="3.40.50.300">
    <property type="entry name" value="P-loop containing nucleotide triphosphate hydrolases"/>
    <property type="match status" value="1"/>
</dbReference>
<evidence type="ECO:0000259" key="3">
    <source>
        <dbReference type="Pfam" id="PF23948"/>
    </source>
</evidence>
<protein>
    <recommendedName>
        <fullName evidence="6">NACHT domain-containing protein</fullName>
    </recommendedName>
</protein>
<dbReference type="AlphaFoldDB" id="A0A9P7XPS5"/>
<feature type="region of interest" description="Disordered" evidence="1">
    <location>
        <begin position="1"/>
        <end position="27"/>
    </location>
</feature>
<dbReference type="Pfam" id="PF05729">
    <property type="entry name" value="NACHT"/>
    <property type="match status" value="1"/>
</dbReference>
<evidence type="ECO:0008006" key="6">
    <source>
        <dbReference type="Google" id="ProtNLM"/>
    </source>
</evidence>